<evidence type="ECO:0000313" key="2">
    <source>
        <dbReference type="Proteomes" id="UP000054018"/>
    </source>
</evidence>
<name>A0A0C9Z4S8_9AGAM</name>
<organism evidence="1 2">
    <name type="scientific">Pisolithus microcarpus 441</name>
    <dbReference type="NCBI Taxonomy" id="765257"/>
    <lineage>
        <taxon>Eukaryota</taxon>
        <taxon>Fungi</taxon>
        <taxon>Dikarya</taxon>
        <taxon>Basidiomycota</taxon>
        <taxon>Agaricomycotina</taxon>
        <taxon>Agaricomycetes</taxon>
        <taxon>Agaricomycetidae</taxon>
        <taxon>Boletales</taxon>
        <taxon>Sclerodermatineae</taxon>
        <taxon>Pisolithaceae</taxon>
        <taxon>Pisolithus</taxon>
    </lineage>
</organism>
<keyword evidence="2" id="KW-1185">Reference proteome</keyword>
<reference evidence="2" key="2">
    <citation type="submission" date="2015-01" db="EMBL/GenBank/DDBJ databases">
        <title>Evolutionary Origins and Diversification of the Mycorrhizal Mutualists.</title>
        <authorList>
            <consortium name="DOE Joint Genome Institute"/>
            <consortium name="Mycorrhizal Genomics Consortium"/>
            <person name="Kohler A."/>
            <person name="Kuo A."/>
            <person name="Nagy L.G."/>
            <person name="Floudas D."/>
            <person name="Copeland A."/>
            <person name="Barry K.W."/>
            <person name="Cichocki N."/>
            <person name="Veneault-Fourrey C."/>
            <person name="LaButti K."/>
            <person name="Lindquist E.A."/>
            <person name="Lipzen A."/>
            <person name="Lundell T."/>
            <person name="Morin E."/>
            <person name="Murat C."/>
            <person name="Riley R."/>
            <person name="Ohm R."/>
            <person name="Sun H."/>
            <person name="Tunlid A."/>
            <person name="Henrissat B."/>
            <person name="Grigoriev I.V."/>
            <person name="Hibbett D.S."/>
            <person name="Martin F."/>
        </authorList>
    </citation>
    <scope>NUCLEOTIDE SEQUENCE [LARGE SCALE GENOMIC DNA]</scope>
    <source>
        <strain evidence="2">441</strain>
    </source>
</reference>
<dbReference type="HOGENOM" id="CLU_2997302_0_0_1"/>
<accession>A0A0C9Z4S8</accession>
<sequence>MAFQIEVPNPKRGDESMAGSLAKEWMGMAFEVEFKDRRSTPFQLAIACFIEVEWILG</sequence>
<dbReference type="EMBL" id="KN833827">
    <property type="protein sequence ID" value="KIK17447.1"/>
    <property type="molecule type" value="Genomic_DNA"/>
</dbReference>
<protein>
    <submittedName>
        <fullName evidence="1">Uncharacterized protein</fullName>
    </submittedName>
</protein>
<gene>
    <name evidence="1" type="ORF">PISMIDRAFT_15078</name>
</gene>
<reference evidence="1 2" key="1">
    <citation type="submission" date="2014-04" db="EMBL/GenBank/DDBJ databases">
        <authorList>
            <consortium name="DOE Joint Genome Institute"/>
            <person name="Kuo A."/>
            <person name="Kohler A."/>
            <person name="Costa M.D."/>
            <person name="Nagy L.G."/>
            <person name="Floudas D."/>
            <person name="Copeland A."/>
            <person name="Barry K.W."/>
            <person name="Cichocki N."/>
            <person name="Veneault-Fourrey C."/>
            <person name="LaButti K."/>
            <person name="Lindquist E.A."/>
            <person name="Lipzen A."/>
            <person name="Lundell T."/>
            <person name="Morin E."/>
            <person name="Murat C."/>
            <person name="Sun H."/>
            <person name="Tunlid A."/>
            <person name="Henrissat B."/>
            <person name="Grigoriev I.V."/>
            <person name="Hibbett D.S."/>
            <person name="Martin F."/>
            <person name="Nordberg H.P."/>
            <person name="Cantor M.N."/>
            <person name="Hua S.X."/>
        </authorList>
    </citation>
    <scope>NUCLEOTIDE SEQUENCE [LARGE SCALE GENOMIC DNA]</scope>
    <source>
        <strain evidence="1 2">441</strain>
    </source>
</reference>
<dbReference type="Proteomes" id="UP000054018">
    <property type="component" value="Unassembled WGS sequence"/>
</dbReference>
<proteinExistence type="predicted"/>
<evidence type="ECO:0000313" key="1">
    <source>
        <dbReference type="EMBL" id="KIK17447.1"/>
    </source>
</evidence>
<dbReference type="AlphaFoldDB" id="A0A0C9Z4S8"/>